<comment type="similarity">
    <text evidence="1">Belongs to the peptidase C14B family.</text>
</comment>
<evidence type="ECO:0000313" key="5">
    <source>
        <dbReference type="RefSeq" id="XP_022963809.1"/>
    </source>
</evidence>
<gene>
    <name evidence="5" type="primary">LOC111463998</name>
</gene>
<dbReference type="InterPro" id="IPR029030">
    <property type="entry name" value="Caspase-like_dom_sf"/>
</dbReference>
<feature type="compositionally biased region" description="Basic and acidic residues" evidence="2">
    <location>
        <begin position="31"/>
        <end position="40"/>
    </location>
</feature>
<dbReference type="KEGG" id="cmos:111463998"/>
<dbReference type="InterPro" id="IPR050452">
    <property type="entry name" value="Metacaspase"/>
</dbReference>
<evidence type="ECO:0000256" key="1">
    <source>
        <dbReference type="ARBA" id="ARBA00009005"/>
    </source>
</evidence>
<dbReference type="Gene3D" id="3.40.50.12660">
    <property type="match status" value="1"/>
</dbReference>
<dbReference type="GO" id="GO:0004197">
    <property type="term" value="F:cysteine-type endopeptidase activity"/>
    <property type="evidence" value="ECO:0007669"/>
    <property type="project" value="InterPro"/>
</dbReference>
<name>A0A6J1HLA2_CUCMO</name>
<feature type="region of interest" description="Disordered" evidence="2">
    <location>
        <begin position="1"/>
        <end position="54"/>
    </location>
</feature>
<sequence length="337" mass="37987">MDTKSERCCSKIKNHSSSSVARTLQTRQNTSRKDEPRAERALGLPPRPMKSLSSAALDGRPRKRALLCGVSYKNWKHRLLGTLNDVWNMQDLLINHFGYSKHNIRTLTEYETNPERVPTKKNIQSGLKWLVEGCRGGESLVFYFSGHGLRQPDFAMDELDGFDETICPVDFMEEGMISDNEINATIVSPLKAGVNLHSIVDACHSATMLDLAYVYDRNRDEWVDNRPPSGAWKATSGGLAICLSACGDDEFAADTSILSGKTMNGALTFILIDFVKRFGEITYGRLLDCMQEAVRRANKKGCLPCVFFRKLFEYKQIQEPRLSSSEIFDVHKKIFTL</sequence>
<evidence type="ECO:0000259" key="3">
    <source>
        <dbReference type="Pfam" id="PF00656"/>
    </source>
</evidence>
<keyword evidence="4" id="KW-1185">Reference proteome</keyword>
<dbReference type="Pfam" id="PF00656">
    <property type="entry name" value="Peptidase_C14"/>
    <property type="match status" value="1"/>
</dbReference>
<accession>A0A6J1HLA2</accession>
<evidence type="ECO:0000313" key="4">
    <source>
        <dbReference type="Proteomes" id="UP000504609"/>
    </source>
</evidence>
<dbReference type="AlphaFoldDB" id="A0A6J1HLA2"/>
<protein>
    <submittedName>
        <fullName evidence="5">Metacaspase-1-like</fullName>
    </submittedName>
</protein>
<feature type="compositionally biased region" description="Polar residues" evidence="2">
    <location>
        <begin position="15"/>
        <end position="29"/>
    </location>
</feature>
<dbReference type="SUPFAM" id="SSF52129">
    <property type="entry name" value="Caspase-like"/>
    <property type="match status" value="1"/>
</dbReference>
<dbReference type="RefSeq" id="XP_022963809.1">
    <property type="nucleotide sequence ID" value="XM_023108041.1"/>
</dbReference>
<dbReference type="GO" id="GO:0006508">
    <property type="term" value="P:proteolysis"/>
    <property type="evidence" value="ECO:0007669"/>
    <property type="project" value="InterPro"/>
</dbReference>
<dbReference type="PANTHER" id="PTHR48104:SF2">
    <property type="entry name" value="METACASPASE-1-LIKE ISOFORM X1"/>
    <property type="match status" value="1"/>
</dbReference>
<organism evidence="4 5">
    <name type="scientific">Cucurbita moschata</name>
    <name type="common">Winter crookneck squash</name>
    <name type="synonym">Cucurbita pepo var. moschata</name>
    <dbReference type="NCBI Taxonomy" id="3662"/>
    <lineage>
        <taxon>Eukaryota</taxon>
        <taxon>Viridiplantae</taxon>
        <taxon>Streptophyta</taxon>
        <taxon>Embryophyta</taxon>
        <taxon>Tracheophyta</taxon>
        <taxon>Spermatophyta</taxon>
        <taxon>Magnoliopsida</taxon>
        <taxon>eudicotyledons</taxon>
        <taxon>Gunneridae</taxon>
        <taxon>Pentapetalae</taxon>
        <taxon>rosids</taxon>
        <taxon>fabids</taxon>
        <taxon>Cucurbitales</taxon>
        <taxon>Cucurbitaceae</taxon>
        <taxon>Cucurbiteae</taxon>
        <taxon>Cucurbita</taxon>
    </lineage>
</organism>
<reference evidence="5" key="1">
    <citation type="submission" date="2025-08" db="UniProtKB">
        <authorList>
            <consortium name="RefSeq"/>
        </authorList>
    </citation>
    <scope>IDENTIFICATION</scope>
    <source>
        <tissue evidence="5">Young leaves</tissue>
    </source>
</reference>
<evidence type="ECO:0000256" key="2">
    <source>
        <dbReference type="SAM" id="MobiDB-lite"/>
    </source>
</evidence>
<feature type="domain" description="Peptidase C14 caspase" evidence="3">
    <location>
        <begin position="62"/>
        <end position="311"/>
    </location>
</feature>
<dbReference type="GO" id="GO:0005737">
    <property type="term" value="C:cytoplasm"/>
    <property type="evidence" value="ECO:0007669"/>
    <property type="project" value="TreeGrafter"/>
</dbReference>
<dbReference type="Proteomes" id="UP000504609">
    <property type="component" value="Unplaced"/>
</dbReference>
<dbReference type="InterPro" id="IPR011600">
    <property type="entry name" value="Pept_C14_caspase"/>
</dbReference>
<proteinExistence type="inferred from homology"/>
<dbReference type="GeneID" id="111463998"/>
<dbReference type="PANTHER" id="PTHR48104">
    <property type="entry name" value="METACASPASE-4"/>
    <property type="match status" value="1"/>
</dbReference>